<organism evidence="2 3">
    <name type="scientific">Marinicella pacifica</name>
    <dbReference type="NCBI Taxonomy" id="1171543"/>
    <lineage>
        <taxon>Bacteria</taxon>
        <taxon>Pseudomonadati</taxon>
        <taxon>Pseudomonadota</taxon>
        <taxon>Gammaproteobacteria</taxon>
        <taxon>Lysobacterales</taxon>
        <taxon>Marinicellaceae</taxon>
        <taxon>Marinicella</taxon>
    </lineage>
</organism>
<evidence type="ECO:0000313" key="3">
    <source>
        <dbReference type="Proteomes" id="UP000605253"/>
    </source>
</evidence>
<comment type="caution">
    <text evidence="2">The sequence shown here is derived from an EMBL/GenBank/DDBJ whole genome shotgun (WGS) entry which is preliminary data.</text>
</comment>
<gene>
    <name evidence="2" type="ORF">GCM10011365_25190</name>
</gene>
<dbReference type="Proteomes" id="UP000605253">
    <property type="component" value="Unassembled WGS sequence"/>
</dbReference>
<evidence type="ECO:0008006" key="4">
    <source>
        <dbReference type="Google" id="ProtNLM"/>
    </source>
</evidence>
<keyword evidence="3" id="KW-1185">Reference proteome</keyword>
<dbReference type="AlphaFoldDB" id="A0A917CYT3"/>
<reference evidence="2" key="1">
    <citation type="journal article" date="2014" name="Int. J. Syst. Evol. Microbiol.">
        <title>Complete genome sequence of Corynebacterium casei LMG S-19264T (=DSM 44701T), isolated from a smear-ripened cheese.</title>
        <authorList>
            <consortium name="US DOE Joint Genome Institute (JGI-PGF)"/>
            <person name="Walter F."/>
            <person name="Albersmeier A."/>
            <person name="Kalinowski J."/>
            <person name="Ruckert C."/>
        </authorList>
    </citation>
    <scope>NUCLEOTIDE SEQUENCE</scope>
    <source>
        <strain evidence="2">CGMCC 1.12181</strain>
    </source>
</reference>
<accession>A0A917CYT3</accession>
<evidence type="ECO:0000313" key="2">
    <source>
        <dbReference type="EMBL" id="GGG02970.1"/>
    </source>
</evidence>
<dbReference type="Gene3D" id="1.10.1660.10">
    <property type="match status" value="1"/>
</dbReference>
<sequence length="99" mass="11679">MTKQQHRIEITTLCRHYQVERTFFSLLSDIGLIETITIQDSLYVDETDIRLIDKIIRLHRELNINPEGIDVIINLLDRIDDLEQQLTASQNRLGLYENN</sequence>
<evidence type="ECO:0000256" key="1">
    <source>
        <dbReference type="SAM" id="Coils"/>
    </source>
</evidence>
<name>A0A917CYT3_9GAMM</name>
<keyword evidence="1" id="KW-0175">Coiled coil</keyword>
<reference evidence="2" key="2">
    <citation type="submission" date="2020-09" db="EMBL/GenBank/DDBJ databases">
        <authorList>
            <person name="Sun Q."/>
            <person name="Zhou Y."/>
        </authorList>
    </citation>
    <scope>NUCLEOTIDE SEQUENCE</scope>
    <source>
        <strain evidence="2">CGMCC 1.12181</strain>
    </source>
</reference>
<dbReference type="Pfam" id="PF13591">
    <property type="entry name" value="MerR_2"/>
    <property type="match status" value="1"/>
</dbReference>
<dbReference type="EMBL" id="BMEO01000020">
    <property type="protein sequence ID" value="GGG02970.1"/>
    <property type="molecule type" value="Genomic_DNA"/>
</dbReference>
<feature type="coiled-coil region" evidence="1">
    <location>
        <begin position="72"/>
        <end position="99"/>
    </location>
</feature>
<protein>
    <recommendedName>
        <fullName evidence="4">MerR family transcriptional regulator</fullName>
    </recommendedName>
</protein>
<proteinExistence type="predicted"/>
<dbReference type="RefSeq" id="WP_188366124.1">
    <property type="nucleotide sequence ID" value="NZ_BAABJF010000005.1"/>
</dbReference>